<evidence type="ECO:0000313" key="3">
    <source>
        <dbReference type="Proteomes" id="UP001168821"/>
    </source>
</evidence>
<feature type="chain" id="PRO_5041401321" description="Secreted protein" evidence="1">
    <location>
        <begin position="29"/>
        <end position="126"/>
    </location>
</feature>
<dbReference type="AlphaFoldDB" id="A0AA38I1I5"/>
<protein>
    <recommendedName>
        <fullName evidence="4">Secreted protein</fullName>
    </recommendedName>
</protein>
<comment type="caution">
    <text evidence="2">The sequence shown here is derived from an EMBL/GenBank/DDBJ whole genome shotgun (WGS) entry which is preliminary data.</text>
</comment>
<evidence type="ECO:0000256" key="1">
    <source>
        <dbReference type="SAM" id="SignalP"/>
    </source>
</evidence>
<dbReference type="EMBL" id="JALNTZ010000006">
    <property type="protein sequence ID" value="KAJ3647342.1"/>
    <property type="molecule type" value="Genomic_DNA"/>
</dbReference>
<dbReference type="Proteomes" id="UP001168821">
    <property type="component" value="Unassembled WGS sequence"/>
</dbReference>
<name>A0AA38I1I5_9CUCU</name>
<evidence type="ECO:0000313" key="2">
    <source>
        <dbReference type="EMBL" id="KAJ3647342.1"/>
    </source>
</evidence>
<accession>A0AA38I1I5</accession>
<organism evidence="2 3">
    <name type="scientific">Zophobas morio</name>
    <dbReference type="NCBI Taxonomy" id="2755281"/>
    <lineage>
        <taxon>Eukaryota</taxon>
        <taxon>Metazoa</taxon>
        <taxon>Ecdysozoa</taxon>
        <taxon>Arthropoda</taxon>
        <taxon>Hexapoda</taxon>
        <taxon>Insecta</taxon>
        <taxon>Pterygota</taxon>
        <taxon>Neoptera</taxon>
        <taxon>Endopterygota</taxon>
        <taxon>Coleoptera</taxon>
        <taxon>Polyphaga</taxon>
        <taxon>Cucujiformia</taxon>
        <taxon>Tenebrionidae</taxon>
        <taxon>Zophobas</taxon>
    </lineage>
</organism>
<proteinExistence type="predicted"/>
<evidence type="ECO:0008006" key="4">
    <source>
        <dbReference type="Google" id="ProtNLM"/>
    </source>
</evidence>
<keyword evidence="1" id="KW-0732">Signal</keyword>
<reference evidence="2" key="1">
    <citation type="journal article" date="2023" name="G3 (Bethesda)">
        <title>Whole genome assemblies of Zophobas morio and Tenebrio molitor.</title>
        <authorList>
            <person name="Kaur S."/>
            <person name="Stinson S.A."/>
            <person name="diCenzo G.C."/>
        </authorList>
    </citation>
    <scope>NUCLEOTIDE SEQUENCE</scope>
    <source>
        <strain evidence="2">QUZm001</strain>
    </source>
</reference>
<gene>
    <name evidence="2" type="ORF">Zmor_019226</name>
</gene>
<keyword evidence="3" id="KW-1185">Reference proteome</keyword>
<sequence>MPQRYTNLFVRVMLFVLSLVSHLPRIASTAVAHAQLAFSPVAKSAAITVIRVNLVQLLVGGATARGSHIADCVFNTSILNAVICPLCHQHCGGSHRPRRSLPPSLSLPRRARLTSSSNLIRTRRTI</sequence>
<feature type="signal peptide" evidence="1">
    <location>
        <begin position="1"/>
        <end position="28"/>
    </location>
</feature>